<reference evidence="2" key="1">
    <citation type="journal article" date="2021" name="Sci. Rep.">
        <title>Diploid genomic architecture of Nitzschia inconspicua, an elite biomass production diatom.</title>
        <authorList>
            <person name="Oliver A."/>
            <person name="Podell S."/>
            <person name="Pinowska A."/>
            <person name="Traller J.C."/>
            <person name="Smith S.R."/>
            <person name="McClure R."/>
            <person name="Beliaev A."/>
            <person name="Bohutskyi P."/>
            <person name="Hill E.A."/>
            <person name="Rabines A."/>
            <person name="Zheng H."/>
            <person name="Allen L.Z."/>
            <person name="Kuo A."/>
            <person name="Grigoriev I.V."/>
            <person name="Allen A.E."/>
            <person name="Hazlebeck D."/>
            <person name="Allen E.E."/>
        </authorList>
    </citation>
    <scope>NUCLEOTIDE SEQUENCE</scope>
    <source>
        <strain evidence="2">Hildebrandi</strain>
    </source>
</reference>
<dbReference type="EMBL" id="JAGRRH010000005">
    <property type="protein sequence ID" value="KAG7369916.1"/>
    <property type="molecule type" value="Genomic_DNA"/>
</dbReference>
<feature type="compositionally biased region" description="Pro residues" evidence="1">
    <location>
        <begin position="16"/>
        <end position="29"/>
    </location>
</feature>
<gene>
    <name evidence="2" type="ORF">IV203_027662</name>
</gene>
<accession>A0A9K3M0A7</accession>
<organism evidence="2 3">
    <name type="scientific">Nitzschia inconspicua</name>
    <dbReference type="NCBI Taxonomy" id="303405"/>
    <lineage>
        <taxon>Eukaryota</taxon>
        <taxon>Sar</taxon>
        <taxon>Stramenopiles</taxon>
        <taxon>Ochrophyta</taxon>
        <taxon>Bacillariophyta</taxon>
        <taxon>Bacillariophyceae</taxon>
        <taxon>Bacillariophycidae</taxon>
        <taxon>Bacillariales</taxon>
        <taxon>Bacillariaceae</taxon>
        <taxon>Nitzschia</taxon>
    </lineage>
</organism>
<feature type="compositionally biased region" description="Polar residues" evidence="1">
    <location>
        <begin position="1"/>
        <end position="13"/>
    </location>
</feature>
<evidence type="ECO:0000256" key="1">
    <source>
        <dbReference type="SAM" id="MobiDB-lite"/>
    </source>
</evidence>
<dbReference type="Proteomes" id="UP000693970">
    <property type="component" value="Unassembled WGS sequence"/>
</dbReference>
<protein>
    <submittedName>
        <fullName evidence="2">Uncharacterized protein</fullName>
    </submittedName>
</protein>
<dbReference type="AlphaFoldDB" id="A0A9K3M0A7"/>
<proteinExistence type="predicted"/>
<name>A0A9K3M0A7_9STRA</name>
<evidence type="ECO:0000313" key="3">
    <source>
        <dbReference type="Proteomes" id="UP000693970"/>
    </source>
</evidence>
<feature type="region of interest" description="Disordered" evidence="1">
    <location>
        <begin position="1"/>
        <end position="84"/>
    </location>
</feature>
<evidence type="ECO:0000313" key="2">
    <source>
        <dbReference type="EMBL" id="KAG7369916.1"/>
    </source>
</evidence>
<feature type="compositionally biased region" description="Polar residues" evidence="1">
    <location>
        <begin position="713"/>
        <end position="725"/>
    </location>
</feature>
<sequence>MTSTISETPSFRSSDPPGPHLTPPMPPPEGDSSTIVPIPPLQGDSSTIVPPMLASKPPPPAVATTKFASAHAPDPPTAHTSLDDIEDDVTPTDIDQSDAQFASASTTPASALFPALENSVPSAVVPADNPYTSEQVAVIESIAAEASSLFCVGANFNTPDELRESLRKFAHKKGFSITSIGKKFHCSRCAEPACYIRKRLKRMQQTAPEKRRKTQSTRVGCTFQVSYSDVNYKDKEDKSIKINGSTCYQHSNGCFPCNTQLTIEKRKAGIVTLSPLLSMNLGSNPSSPLWQQAREFQLVCLETWVGTAADGTVTGFVWQTGVMRRDFELYGDVLFVDCMGKSINNKGWPINTIAMLDGEKRVCLPCEGLTISETIDGYVWLIESVAAMAPGRKLCDVKFIIGDGIFASETVLSKLGINDTCHLILDHHHLLSEDIGAWPKAFGLSLFSLLKDDLRVMVKSADESQYNEAYHRIKAKLYQQPYRKHSDYFEAKINNRRHLFANHIIKRFPGHLDYQGNAPAEANHASIVARIGSLVMEPVSLINSLMVRHVDISSERSHYISGYHLKCQGRAVTTKDEGTIKALKGLSSWGFSFYEKAAKHAKTLIYSRNHDGSHCFAHCDGSTHLILPAAAEHCSCPVWVATGGTTQCSHLLLVQGGFCRENWGARWHQRTSLGKSENKGNSWEQIQRLDDHPLEGDDLSMQDGGFGDGDESVSPQQEGVATTPGSRPETVALVNSPSAEYGLSEMHTIARDLVNSIDKVRDKTKKDLLLGTLVKLADVANGNMEQFHNESLLDALHGYLGQFSRTMPSQEMFSQNYQAYSQHDYEGPSMDNQHAALKKSNPTWANGGRRYRSRNERTMDRMRDSNKRKPTCTLCLQPGHRVGKCPKIHVIGASIIGHENVVEYADRLGNPRYYLVEEPCGDVKELIKAWMKGGSSLPPGATHVVVHKLYYSARKQESFQNSVAQVSVWGEAGMPMDEYCPAYYPVHEVAHWMANNCRGKKRKKHILSCLKTPVQEIAAQMYDYG</sequence>
<comment type="caution">
    <text evidence="2">The sequence shown here is derived from an EMBL/GenBank/DDBJ whole genome shotgun (WGS) entry which is preliminary data.</text>
</comment>
<reference evidence="2" key="2">
    <citation type="submission" date="2021-04" db="EMBL/GenBank/DDBJ databases">
        <authorList>
            <person name="Podell S."/>
        </authorList>
    </citation>
    <scope>NUCLEOTIDE SEQUENCE</scope>
    <source>
        <strain evidence="2">Hildebrandi</strain>
    </source>
</reference>
<keyword evidence="3" id="KW-1185">Reference proteome</keyword>
<feature type="region of interest" description="Disordered" evidence="1">
    <location>
        <begin position="693"/>
        <end position="729"/>
    </location>
</feature>